<accession>A0ABW3N522</accession>
<dbReference type="Gene3D" id="2.60.40.1120">
    <property type="entry name" value="Carboxypeptidase-like, regulatory domain"/>
    <property type="match status" value="1"/>
</dbReference>
<sequence length="338" mass="38934">MKSKTTLVLLFISSFISHAQTLKGQVFDAKTKVPLESVSVYFDNTTIGTTTNEKGEFSISYNKAVQSDLIISFLGYEKQYISDYRTKEKVLIELVESAEQLGEVVINTNDGLTRKQKLKIFRAQFLGTSKYARKCKILNEDDLILKYNKKSRQLTVSAIAPLEIENKVLKYHITYELVDFEVIFNYIELFKNDFSVYSTFYSGSSFYKDEINTDDKSVLKQRQKVYEGSIQHFMRAVYNKRLKEEKYRIFKRGFGVKEAAHIFVEDTTDPNYKKVSLSGKLTVLFKGKDQSDIIPKTEAFYVDQYGNFLPVRALFFNGEMGSMRVGDTLPLDYGISKN</sequence>
<comment type="caution">
    <text evidence="2">The sequence shown here is derived from an EMBL/GenBank/DDBJ whole genome shotgun (WGS) entry which is preliminary data.</text>
</comment>
<dbReference type="Proteomes" id="UP001597013">
    <property type="component" value="Unassembled WGS sequence"/>
</dbReference>
<evidence type="ECO:0000313" key="2">
    <source>
        <dbReference type="EMBL" id="MFD1062807.1"/>
    </source>
</evidence>
<dbReference type="SUPFAM" id="SSF49464">
    <property type="entry name" value="Carboxypeptidase regulatory domain-like"/>
    <property type="match status" value="1"/>
</dbReference>
<evidence type="ECO:0000256" key="1">
    <source>
        <dbReference type="SAM" id="SignalP"/>
    </source>
</evidence>
<organism evidence="2 3">
    <name type="scientific">Winogradskyella litorisediminis</name>
    <dbReference type="NCBI Taxonomy" id="1156618"/>
    <lineage>
        <taxon>Bacteria</taxon>
        <taxon>Pseudomonadati</taxon>
        <taxon>Bacteroidota</taxon>
        <taxon>Flavobacteriia</taxon>
        <taxon>Flavobacteriales</taxon>
        <taxon>Flavobacteriaceae</taxon>
        <taxon>Winogradskyella</taxon>
    </lineage>
</organism>
<feature type="chain" id="PRO_5046951333" evidence="1">
    <location>
        <begin position="20"/>
        <end position="338"/>
    </location>
</feature>
<dbReference type="EMBL" id="JBHTJL010000009">
    <property type="protein sequence ID" value="MFD1062807.1"/>
    <property type="molecule type" value="Genomic_DNA"/>
</dbReference>
<reference evidence="3" key="1">
    <citation type="journal article" date="2019" name="Int. J. Syst. Evol. Microbiol.">
        <title>The Global Catalogue of Microorganisms (GCM) 10K type strain sequencing project: providing services to taxonomists for standard genome sequencing and annotation.</title>
        <authorList>
            <consortium name="The Broad Institute Genomics Platform"/>
            <consortium name="The Broad Institute Genome Sequencing Center for Infectious Disease"/>
            <person name="Wu L."/>
            <person name="Ma J."/>
        </authorList>
    </citation>
    <scope>NUCLEOTIDE SEQUENCE [LARGE SCALE GENOMIC DNA]</scope>
    <source>
        <strain evidence="3">CCUG 62215</strain>
    </source>
</reference>
<gene>
    <name evidence="2" type="ORF">ACFQ1Q_06070</name>
</gene>
<dbReference type="Pfam" id="PF13715">
    <property type="entry name" value="CarbopepD_reg_2"/>
    <property type="match status" value="1"/>
</dbReference>
<dbReference type="InterPro" id="IPR008969">
    <property type="entry name" value="CarboxyPept-like_regulatory"/>
</dbReference>
<feature type="signal peptide" evidence="1">
    <location>
        <begin position="1"/>
        <end position="19"/>
    </location>
</feature>
<proteinExistence type="predicted"/>
<keyword evidence="3" id="KW-1185">Reference proteome</keyword>
<protein>
    <submittedName>
        <fullName evidence="2">Carboxypeptidase-like regulatory domain-containing protein</fullName>
    </submittedName>
</protein>
<keyword evidence="1" id="KW-0732">Signal</keyword>
<name>A0ABW3N522_9FLAO</name>
<dbReference type="RefSeq" id="WP_386128996.1">
    <property type="nucleotide sequence ID" value="NZ_JBHTJL010000009.1"/>
</dbReference>
<evidence type="ECO:0000313" key="3">
    <source>
        <dbReference type="Proteomes" id="UP001597013"/>
    </source>
</evidence>